<dbReference type="InterPro" id="IPR001753">
    <property type="entry name" value="Enoyl-CoA_hydra/iso"/>
</dbReference>
<gene>
    <name evidence="3" type="ORF">B1756_13525</name>
</gene>
<dbReference type="OrthoDB" id="27846at2157"/>
<dbReference type="Pfam" id="PF00378">
    <property type="entry name" value="ECH_1"/>
    <property type="match status" value="1"/>
</dbReference>
<name>A0A2Z2HWT6_9EURY</name>
<evidence type="ECO:0000313" key="3">
    <source>
        <dbReference type="EMBL" id="ARS90645.1"/>
    </source>
</evidence>
<dbReference type="PROSITE" id="PS00166">
    <property type="entry name" value="ENOYL_COA_HYDRATASE"/>
    <property type="match status" value="1"/>
</dbReference>
<organism evidence="3 4">
    <name type="scientific">Natrarchaeobaculum aegyptiacum</name>
    <dbReference type="NCBI Taxonomy" id="745377"/>
    <lineage>
        <taxon>Archaea</taxon>
        <taxon>Methanobacteriati</taxon>
        <taxon>Methanobacteriota</taxon>
        <taxon>Stenosarchaea group</taxon>
        <taxon>Halobacteria</taxon>
        <taxon>Halobacteriales</taxon>
        <taxon>Natrialbaceae</taxon>
        <taxon>Natrarchaeobaculum</taxon>
    </lineage>
</organism>
<accession>A0A2Z2HWT6</accession>
<dbReference type="GeneID" id="32895115"/>
<dbReference type="KEGG" id="naj:B1756_13525"/>
<dbReference type="InterPro" id="IPR051683">
    <property type="entry name" value="Enoyl-CoA_Hydratase/Isomerase"/>
</dbReference>
<dbReference type="PANTHER" id="PTHR42964:SF1">
    <property type="entry name" value="POLYKETIDE BIOSYNTHESIS ENOYL-COA HYDRATASE PKSH-RELATED"/>
    <property type="match status" value="1"/>
</dbReference>
<reference evidence="4" key="1">
    <citation type="submission" date="2017-02" db="EMBL/GenBank/DDBJ databases">
        <title>Natronthermophilus aegyptiacus gen. nov.,sp. nov., an aerobic, extremely halophilic alkalithermophilic archaeon isolated from the athalassohaline Wadi An Natrun, Egypt.</title>
        <authorList>
            <person name="Zhao B."/>
        </authorList>
    </citation>
    <scope>NUCLEOTIDE SEQUENCE [LARGE SCALE GENOMIC DNA]</scope>
    <source>
        <strain evidence="4">JW/NM-HA 15</strain>
    </source>
</reference>
<dbReference type="AlphaFoldDB" id="A0A2Z2HWT6"/>
<dbReference type="Gene3D" id="3.90.226.10">
    <property type="entry name" value="2-enoyl-CoA Hydratase, Chain A, domain 1"/>
    <property type="match status" value="1"/>
</dbReference>
<proteinExistence type="inferred from homology"/>
<protein>
    <submittedName>
        <fullName evidence="3">Enoyl-CoA hydratase</fullName>
    </submittedName>
</protein>
<keyword evidence="4" id="KW-1185">Reference proteome</keyword>
<dbReference type="SUPFAM" id="SSF52096">
    <property type="entry name" value="ClpP/crotonase"/>
    <property type="match status" value="1"/>
</dbReference>
<dbReference type="EMBL" id="CP019893">
    <property type="protein sequence ID" value="ARS90645.1"/>
    <property type="molecule type" value="Genomic_DNA"/>
</dbReference>
<dbReference type="InterPro" id="IPR029045">
    <property type="entry name" value="ClpP/crotonase-like_dom_sf"/>
</dbReference>
<dbReference type="Proteomes" id="UP000250088">
    <property type="component" value="Chromosome"/>
</dbReference>
<dbReference type="CDD" id="cd06558">
    <property type="entry name" value="crotonase-like"/>
    <property type="match status" value="1"/>
</dbReference>
<comment type="similarity">
    <text evidence="1 2">Belongs to the enoyl-CoA hydratase/isomerase family.</text>
</comment>
<evidence type="ECO:0000256" key="1">
    <source>
        <dbReference type="ARBA" id="ARBA00005254"/>
    </source>
</evidence>
<evidence type="ECO:0000256" key="2">
    <source>
        <dbReference type="RuleBase" id="RU003707"/>
    </source>
</evidence>
<evidence type="ECO:0000313" key="4">
    <source>
        <dbReference type="Proteomes" id="UP000250088"/>
    </source>
</evidence>
<dbReference type="RefSeq" id="WP_086889017.1">
    <property type="nucleotide sequence ID" value="NZ_CP019893.1"/>
</dbReference>
<dbReference type="GO" id="GO:0003824">
    <property type="term" value="F:catalytic activity"/>
    <property type="evidence" value="ECO:0007669"/>
    <property type="project" value="InterPro"/>
</dbReference>
<dbReference type="PANTHER" id="PTHR42964">
    <property type="entry name" value="ENOYL-COA HYDRATASE"/>
    <property type="match status" value="1"/>
</dbReference>
<dbReference type="InterPro" id="IPR018376">
    <property type="entry name" value="Enoyl-CoA_hyd/isom_CS"/>
</dbReference>
<sequence>MVSLDNVEYAVDDGVASIALDRPETLNALDAALLAELEEAIERAEQTDEVRVVVLGGNGRAFSSGYDIGDAEVDRSTDERILDQRTHLEAIFSARVPVIAAVDGPALAGGCNLAICCDLTVATETAEFGYPDMHFGEPPPKFVLPFVTNSLKDARELLYTGKIVDATTASEMGLVNRVVSDGQLDAAIDEEVDHIKKTPGTAVTIAKDMINGVQESQGFRRYGRVDEYVGALTMESSAARQFREIRDEEGLQAALEWVHESDKP</sequence>